<protein>
    <submittedName>
        <fullName evidence="2">Uncharacterized protein</fullName>
    </submittedName>
</protein>
<sequence length="109" mass="12931">MSFILVLELLNYLFKKYLAEARSKVYKQKNETKLEYYTRLSKKLNVNKIIISLIFISLTIISIITFINIPIYIFNLDYVKSFFNNLLNPNFASFSIFNKHIENNPILLI</sequence>
<gene>
    <name evidence="2" type="ORF">XFF6991_4906</name>
</gene>
<dbReference type="EMBL" id="OCZC01000003">
    <property type="protein sequence ID" value="SOO22110.1"/>
    <property type="molecule type" value="Genomic_DNA"/>
</dbReference>
<keyword evidence="1" id="KW-1133">Transmembrane helix</keyword>
<reference evidence="2 3" key="1">
    <citation type="submission" date="2017-10" db="EMBL/GenBank/DDBJ databases">
        <authorList>
            <person name="Regsiter A."/>
            <person name="William W."/>
        </authorList>
    </citation>
    <scope>NUCLEOTIDE SEQUENCE [LARGE SCALE GENOMIC DNA]</scope>
    <source>
        <strain evidence="2 3">CFBP6991</strain>
    </source>
</reference>
<dbReference type="AlphaFoldDB" id="A0A7Z7IV33"/>
<keyword evidence="1" id="KW-0472">Membrane</keyword>
<feature type="transmembrane region" description="Helical" evidence="1">
    <location>
        <begin position="49"/>
        <end position="74"/>
    </location>
</feature>
<dbReference type="Proteomes" id="UP000234345">
    <property type="component" value="Unassembled WGS sequence"/>
</dbReference>
<keyword evidence="1" id="KW-0812">Transmembrane</keyword>
<evidence type="ECO:0000313" key="3">
    <source>
        <dbReference type="Proteomes" id="UP000234345"/>
    </source>
</evidence>
<accession>A0A7Z7IV33</accession>
<comment type="caution">
    <text evidence="2">The sequence shown here is derived from an EMBL/GenBank/DDBJ whole genome shotgun (WGS) entry which is preliminary data.</text>
</comment>
<name>A0A7Z7IV33_XANCH</name>
<proteinExistence type="predicted"/>
<evidence type="ECO:0000256" key="1">
    <source>
        <dbReference type="SAM" id="Phobius"/>
    </source>
</evidence>
<organism evidence="2 3">
    <name type="scientific">Xanthomonas campestris pv. phaseoli</name>
    <dbReference type="NCBI Taxonomy" id="317013"/>
    <lineage>
        <taxon>Bacteria</taxon>
        <taxon>Pseudomonadati</taxon>
        <taxon>Pseudomonadota</taxon>
        <taxon>Gammaproteobacteria</taxon>
        <taxon>Lysobacterales</taxon>
        <taxon>Lysobacteraceae</taxon>
        <taxon>Xanthomonas</taxon>
    </lineage>
</organism>
<evidence type="ECO:0000313" key="2">
    <source>
        <dbReference type="EMBL" id="SOO22110.1"/>
    </source>
</evidence>